<sequence length="81" mass="9086">MEKENMMLLTEEWSKKNTPPPKKAPKPEAVPTQKSIHNLRTRAKAKHQPQNHTARATGCHGKCVSDGQNHYGITEKEGSQI</sequence>
<keyword evidence="3" id="KW-1185">Reference proteome</keyword>
<dbReference type="EMBL" id="AVOT02049395">
    <property type="protein sequence ID" value="MBW0544548.1"/>
    <property type="molecule type" value="Genomic_DNA"/>
</dbReference>
<organism evidence="2 3">
    <name type="scientific">Austropuccinia psidii MF-1</name>
    <dbReference type="NCBI Taxonomy" id="1389203"/>
    <lineage>
        <taxon>Eukaryota</taxon>
        <taxon>Fungi</taxon>
        <taxon>Dikarya</taxon>
        <taxon>Basidiomycota</taxon>
        <taxon>Pucciniomycotina</taxon>
        <taxon>Pucciniomycetes</taxon>
        <taxon>Pucciniales</taxon>
        <taxon>Sphaerophragmiaceae</taxon>
        <taxon>Austropuccinia</taxon>
    </lineage>
</organism>
<accession>A0A9Q3FQY9</accession>
<gene>
    <name evidence="2" type="ORF">O181_084263</name>
</gene>
<evidence type="ECO:0000313" key="3">
    <source>
        <dbReference type="Proteomes" id="UP000765509"/>
    </source>
</evidence>
<proteinExistence type="predicted"/>
<protein>
    <submittedName>
        <fullName evidence="2">Uncharacterized protein</fullName>
    </submittedName>
</protein>
<reference evidence="2" key="1">
    <citation type="submission" date="2021-03" db="EMBL/GenBank/DDBJ databases">
        <title>Draft genome sequence of rust myrtle Austropuccinia psidii MF-1, a brazilian biotype.</title>
        <authorList>
            <person name="Quecine M.C."/>
            <person name="Pachon D.M.R."/>
            <person name="Bonatelli M.L."/>
            <person name="Correr F.H."/>
            <person name="Franceschini L.M."/>
            <person name="Leite T.F."/>
            <person name="Margarido G.R.A."/>
            <person name="Almeida C.A."/>
            <person name="Ferrarezi J.A."/>
            <person name="Labate C.A."/>
        </authorList>
    </citation>
    <scope>NUCLEOTIDE SEQUENCE</scope>
    <source>
        <strain evidence="2">MF-1</strain>
    </source>
</reference>
<comment type="caution">
    <text evidence="2">The sequence shown here is derived from an EMBL/GenBank/DDBJ whole genome shotgun (WGS) entry which is preliminary data.</text>
</comment>
<evidence type="ECO:0000256" key="1">
    <source>
        <dbReference type="SAM" id="MobiDB-lite"/>
    </source>
</evidence>
<feature type="region of interest" description="Disordered" evidence="1">
    <location>
        <begin position="1"/>
        <end position="33"/>
    </location>
</feature>
<dbReference type="AlphaFoldDB" id="A0A9Q3FQY9"/>
<evidence type="ECO:0000313" key="2">
    <source>
        <dbReference type="EMBL" id="MBW0544548.1"/>
    </source>
</evidence>
<name>A0A9Q3FQY9_9BASI</name>
<dbReference type="Proteomes" id="UP000765509">
    <property type="component" value="Unassembled WGS sequence"/>
</dbReference>